<feature type="compositionally biased region" description="Pro residues" evidence="1">
    <location>
        <begin position="317"/>
        <end position="327"/>
    </location>
</feature>
<proteinExistence type="predicted"/>
<dbReference type="Proteomes" id="UP000265719">
    <property type="component" value="Chromosome"/>
</dbReference>
<dbReference type="KEGG" id="thao:NI17_012485"/>
<dbReference type="GO" id="GO:0016020">
    <property type="term" value="C:membrane"/>
    <property type="evidence" value="ECO:0007669"/>
    <property type="project" value="InterPro"/>
</dbReference>
<dbReference type="InterPro" id="IPR021522">
    <property type="entry name" value="MctB"/>
</dbReference>
<dbReference type="GO" id="GO:0055070">
    <property type="term" value="P:copper ion homeostasis"/>
    <property type="evidence" value="ECO:0007669"/>
    <property type="project" value="InterPro"/>
</dbReference>
<accession>A0A399G4G9</accession>
<dbReference type="Pfam" id="PF11382">
    <property type="entry name" value="MctB"/>
    <property type="match status" value="1"/>
</dbReference>
<feature type="region of interest" description="Disordered" evidence="1">
    <location>
        <begin position="313"/>
        <end position="345"/>
    </location>
</feature>
<keyword evidence="3" id="KW-1185">Reference proteome</keyword>
<evidence type="ECO:0000313" key="3">
    <source>
        <dbReference type="Proteomes" id="UP000265719"/>
    </source>
</evidence>
<dbReference type="AlphaFoldDB" id="A0A399G4G9"/>
<dbReference type="EMBL" id="CP063196">
    <property type="protein sequence ID" value="UOE17725.1"/>
    <property type="molecule type" value="Genomic_DNA"/>
</dbReference>
<gene>
    <name evidence="2" type="ORF">NI17_012485</name>
</gene>
<dbReference type="OrthoDB" id="4350157at2"/>
<sequence length="345" mass="35670">MIDFRYHLVSTVAIFLALTVGIVLGTTMLQDPLLHTLKAETSQLREQSERLRTDKDRADRLNAGNAELVAAYAEAMLDRRLTGVRVVVVEPPGVDAASREEIAELVRGAGGTVTGRLVLTDSYLDPGESDAVEEIADRWSEEGDEAEGNPYERAGAGIARAVLAGGEDTEGARRGDGFDPRALIDEYVEAGLLAVHGEPASGADTALLLAPAEPFALSDGREDSDATPPANAMVLALARALERAGGGTVLAGAPNADGPTGVIRQARAEEARFTTVDTAGTPAGDVVTVLALALADEGRNGHYGIGAGVEGFLPASLPTPRPDPTPEPSVGGVSTDDVSSTGNES</sequence>
<name>A0A399G4G9_9ACTN</name>
<protein>
    <submittedName>
        <fullName evidence="2">Copper transporter</fullName>
    </submittedName>
</protein>
<dbReference type="RefSeq" id="WP_068692749.1">
    <property type="nucleotide sequence ID" value="NZ_CP063196.1"/>
</dbReference>
<reference evidence="2" key="1">
    <citation type="submission" date="2020-10" db="EMBL/GenBank/DDBJ databases">
        <title>De novo genome project of the cellulose decomposer Thermobifida halotolerans type strain.</title>
        <authorList>
            <person name="Nagy I."/>
            <person name="Horvath B."/>
            <person name="Kukolya J."/>
            <person name="Nagy I."/>
            <person name="Orsini M."/>
        </authorList>
    </citation>
    <scope>NUCLEOTIDE SEQUENCE</scope>
    <source>
        <strain evidence="2">DSM 44931</strain>
    </source>
</reference>
<organism evidence="2 3">
    <name type="scientific">Thermobifida halotolerans</name>
    <dbReference type="NCBI Taxonomy" id="483545"/>
    <lineage>
        <taxon>Bacteria</taxon>
        <taxon>Bacillati</taxon>
        <taxon>Actinomycetota</taxon>
        <taxon>Actinomycetes</taxon>
        <taxon>Streptosporangiales</taxon>
        <taxon>Nocardiopsidaceae</taxon>
        <taxon>Thermobifida</taxon>
    </lineage>
</organism>
<evidence type="ECO:0000313" key="2">
    <source>
        <dbReference type="EMBL" id="UOE17725.1"/>
    </source>
</evidence>
<feature type="compositionally biased region" description="Low complexity" evidence="1">
    <location>
        <begin position="328"/>
        <end position="345"/>
    </location>
</feature>
<evidence type="ECO:0000256" key="1">
    <source>
        <dbReference type="SAM" id="MobiDB-lite"/>
    </source>
</evidence>